<evidence type="ECO:0000256" key="7">
    <source>
        <dbReference type="ARBA" id="ARBA00022968"/>
    </source>
</evidence>
<evidence type="ECO:0000256" key="6">
    <source>
        <dbReference type="ARBA" id="ARBA00022692"/>
    </source>
</evidence>
<dbReference type="Pfam" id="PF02709">
    <property type="entry name" value="Glyco_transf_7C"/>
    <property type="match status" value="1"/>
</dbReference>
<feature type="domain" description="Galactosyltransferase N-terminal" evidence="13">
    <location>
        <begin position="163"/>
        <end position="278"/>
    </location>
</feature>
<keyword evidence="7 11" id="KW-0735">Signal-anchor</keyword>
<evidence type="ECO:0000256" key="3">
    <source>
        <dbReference type="ARBA" id="ARBA00005735"/>
    </source>
</evidence>
<dbReference type="EMBL" id="CAJNOK010002002">
    <property type="protein sequence ID" value="CAF0840054.1"/>
    <property type="molecule type" value="Genomic_DNA"/>
</dbReference>
<feature type="domain" description="Galactosyltransferase C-terminal" evidence="12">
    <location>
        <begin position="291"/>
        <end position="361"/>
    </location>
</feature>
<feature type="transmembrane region" description="Helical" evidence="11">
    <location>
        <begin position="21"/>
        <end position="41"/>
    </location>
</feature>
<dbReference type="GO" id="GO:0005794">
    <property type="term" value="C:Golgi apparatus"/>
    <property type="evidence" value="ECO:0007669"/>
    <property type="project" value="TreeGrafter"/>
</dbReference>
<evidence type="ECO:0000313" key="15">
    <source>
        <dbReference type="EMBL" id="CAF3624846.1"/>
    </source>
</evidence>
<keyword evidence="4 11" id="KW-0328">Glycosyltransferase</keyword>
<evidence type="ECO:0000313" key="14">
    <source>
        <dbReference type="EMBL" id="CAF0840054.1"/>
    </source>
</evidence>
<dbReference type="GO" id="GO:0016020">
    <property type="term" value="C:membrane"/>
    <property type="evidence" value="ECO:0007669"/>
    <property type="project" value="UniProtKB-SubCell"/>
</dbReference>
<evidence type="ECO:0000256" key="5">
    <source>
        <dbReference type="ARBA" id="ARBA00022679"/>
    </source>
</evidence>
<dbReference type="EMBL" id="CAJOBA010002001">
    <property type="protein sequence ID" value="CAF3624846.1"/>
    <property type="molecule type" value="Genomic_DNA"/>
</dbReference>
<evidence type="ECO:0000256" key="1">
    <source>
        <dbReference type="ARBA" id="ARBA00004606"/>
    </source>
</evidence>
<organism evidence="15 16">
    <name type="scientific">Didymodactylos carnosus</name>
    <dbReference type="NCBI Taxonomy" id="1234261"/>
    <lineage>
        <taxon>Eukaryota</taxon>
        <taxon>Metazoa</taxon>
        <taxon>Spiralia</taxon>
        <taxon>Gnathifera</taxon>
        <taxon>Rotifera</taxon>
        <taxon>Eurotatoria</taxon>
        <taxon>Bdelloidea</taxon>
        <taxon>Philodinida</taxon>
        <taxon>Philodinidae</taxon>
        <taxon>Didymodactylos</taxon>
    </lineage>
</organism>
<keyword evidence="9 11" id="KW-0472">Membrane</keyword>
<gene>
    <name evidence="14" type="ORF">OVA965_LOCUS6595</name>
    <name evidence="15" type="ORF">TMI583_LOCUS6586</name>
</gene>
<evidence type="ECO:0000256" key="8">
    <source>
        <dbReference type="ARBA" id="ARBA00022989"/>
    </source>
</evidence>
<keyword evidence="10 11" id="KW-0325">Glycoprotein</keyword>
<dbReference type="GO" id="GO:0005975">
    <property type="term" value="P:carbohydrate metabolic process"/>
    <property type="evidence" value="ECO:0007669"/>
    <property type="project" value="InterPro"/>
</dbReference>
<comment type="similarity">
    <text evidence="3 11">Belongs to the glycosyltransferase 7 family.</text>
</comment>
<sequence length="417" mass="48912">VSLSSRRKYMLLLFKKRFRSLLISILIIVLIFLLSIISSKYPITKFILYRNLTCTISTVNVSSILKKKEKLFEIPNNSDYLVVSYRSFILRTSIGCIGSKNVFKIPKEDYSKFHPSYSKYLNGTFSYLLPNENITYNDIDNFYFNLTNDKRLKVPLNMSFVPNSTFTNIPYLYRNGMWEPAEVISSQRTAILVPLQGRDYNAKTFLFNMHAFLRRQLLTYAIYFVNQIYPLDRFNKGRLYNLAIKYIRRHSSEKNITCFILHDVDLLPEHDQNFYICETNPKHTTSRIRKAKGTKYAINYEFLIGGVLMLTFEQYMLINGFSNQYWNWGGEDDDVSLRIIHKEMCVVRPPLEHAKYISLPHLGQKPNLKRFELLRWTTLRMSIDGYSNIDKYAQIVKAKQDFAAVFLDAALTQISVD</sequence>
<reference evidence="15" key="1">
    <citation type="submission" date="2021-02" db="EMBL/GenBank/DDBJ databases">
        <authorList>
            <person name="Nowell W R."/>
        </authorList>
    </citation>
    <scope>NUCLEOTIDE SEQUENCE</scope>
</reference>
<evidence type="ECO:0000313" key="16">
    <source>
        <dbReference type="Proteomes" id="UP000682733"/>
    </source>
</evidence>
<dbReference type="EC" id="2.4.1.-" evidence="11"/>
<evidence type="ECO:0000256" key="10">
    <source>
        <dbReference type="ARBA" id="ARBA00023180"/>
    </source>
</evidence>
<evidence type="ECO:0000256" key="4">
    <source>
        <dbReference type="ARBA" id="ARBA00022676"/>
    </source>
</evidence>
<dbReference type="Proteomes" id="UP000677228">
    <property type="component" value="Unassembled WGS sequence"/>
</dbReference>
<dbReference type="Gene3D" id="3.90.550.10">
    <property type="entry name" value="Spore Coat Polysaccharide Biosynthesis Protein SpsA, Chain A"/>
    <property type="match status" value="1"/>
</dbReference>
<proteinExistence type="inferred from homology"/>
<accession>A0A8S2HCS0</accession>
<dbReference type="GO" id="GO:0008378">
    <property type="term" value="F:galactosyltransferase activity"/>
    <property type="evidence" value="ECO:0007669"/>
    <property type="project" value="TreeGrafter"/>
</dbReference>
<keyword evidence="6 11" id="KW-0812">Transmembrane</keyword>
<evidence type="ECO:0000259" key="12">
    <source>
        <dbReference type="Pfam" id="PF02709"/>
    </source>
</evidence>
<dbReference type="SUPFAM" id="SSF53448">
    <property type="entry name" value="Nucleotide-diphospho-sugar transferases"/>
    <property type="match status" value="1"/>
</dbReference>
<dbReference type="PRINTS" id="PR02050">
    <property type="entry name" value="B14GALTRFASE"/>
</dbReference>
<dbReference type="InterPro" id="IPR027995">
    <property type="entry name" value="Galactosyl_T_N"/>
</dbReference>
<keyword evidence="5 11" id="KW-0808">Transferase</keyword>
<evidence type="ECO:0000256" key="9">
    <source>
        <dbReference type="ARBA" id="ARBA00023136"/>
    </source>
</evidence>
<comment type="pathway">
    <text evidence="2 11">Protein modification; protein glycosylation.</text>
</comment>
<protein>
    <recommendedName>
        <fullName evidence="11">Beta-1,4-galactosyltransferase</fullName>
        <ecNumber evidence="11">2.4.1.-</ecNumber>
    </recommendedName>
</protein>
<comment type="subcellular location">
    <subcellularLocation>
        <location evidence="1">Membrane</location>
        <topology evidence="1">Single-pass type II membrane protein</topology>
    </subcellularLocation>
</comment>
<comment type="function">
    <text evidence="11">Catalyses the transfer of galactose onto proteins or lipids.</text>
</comment>
<dbReference type="InterPro" id="IPR003859">
    <property type="entry name" value="Galactosyl_T"/>
</dbReference>
<dbReference type="InterPro" id="IPR029044">
    <property type="entry name" value="Nucleotide-diphossugar_trans"/>
</dbReference>
<dbReference type="PANTHER" id="PTHR19300">
    <property type="entry name" value="BETA-1,4-GALACTOSYLTRANSFERASE"/>
    <property type="match status" value="1"/>
</dbReference>
<keyword evidence="8 11" id="KW-1133">Transmembrane helix</keyword>
<name>A0A8S2HCS0_9BILA</name>
<feature type="non-terminal residue" evidence="15">
    <location>
        <position position="1"/>
    </location>
</feature>
<dbReference type="Proteomes" id="UP000682733">
    <property type="component" value="Unassembled WGS sequence"/>
</dbReference>
<comment type="caution">
    <text evidence="15">The sequence shown here is derived from an EMBL/GenBank/DDBJ whole genome shotgun (WGS) entry which is preliminary data.</text>
</comment>
<dbReference type="Pfam" id="PF13733">
    <property type="entry name" value="Glyco_transf_7N"/>
    <property type="match status" value="1"/>
</dbReference>
<evidence type="ECO:0000259" key="13">
    <source>
        <dbReference type="Pfam" id="PF13733"/>
    </source>
</evidence>
<dbReference type="AlphaFoldDB" id="A0A8S2HCS0"/>
<evidence type="ECO:0000256" key="2">
    <source>
        <dbReference type="ARBA" id="ARBA00004922"/>
    </source>
</evidence>
<dbReference type="PANTHER" id="PTHR19300:SF57">
    <property type="entry name" value="BETA-1,4-N-ACETYLGALACTOSAMINYLTRANSFERASE"/>
    <property type="match status" value="1"/>
</dbReference>
<dbReference type="InterPro" id="IPR027791">
    <property type="entry name" value="Galactosyl_T_C"/>
</dbReference>
<evidence type="ECO:0000256" key="11">
    <source>
        <dbReference type="RuleBase" id="RU368121"/>
    </source>
</evidence>